<sequence>MSTLLMMFRWLLERLGRSVFMILLLLTTAMRNSGRRVCEDVNDLHSATTTMTMTSTSLPALRPASAGSSRRKFDIPLTLRATTNTGHCRLPTFWIVSRVPDLCQPTGPCLTRSFLVPIPRISLLVIFLQVFFRRTISFSRIGCTLERHPHSQRF</sequence>
<proteinExistence type="predicted"/>
<evidence type="ECO:0000313" key="2">
    <source>
        <dbReference type="Proteomes" id="UP000308600"/>
    </source>
</evidence>
<reference evidence="1 2" key="1">
    <citation type="journal article" date="2019" name="Nat. Ecol. Evol.">
        <title>Megaphylogeny resolves global patterns of mushroom evolution.</title>
        <authorList>
            <person name="Varga T."/>
            <person name="Krizsan K."/>
            <person name="Foldi C."/>
            <person name="Dima B."/>
            <person name="Sanchez-Garcia M."/>
            <person name="Sanchez-Ramirez S."/>
            <person name="Szollosi G.J."/>
            <person name="Szarkandi J.G."/>
            <person name="Papp V."/>
            <person name="Albert L."/>
            <person name="Andreopoulos W."/>
            <person name="Angelini C."/>
            <person name="Antonin V."/>
            <person name="Barry K.W."/>
            <person name="Bougher N.L."/>
            <person name="Buchanan P."/>
            <person name="Buyck B."/>
            <person name="Bense V."/>
            <person name="Catcheside P."/>
            <person name="Chovatia M."/>
            <person name="Cooper J."/>
            <person name="Damon W."/>
            <person name="Desjardin D."/>
            <person name="Finy P."/>
            <person name="Geml J."/>
            <person name="Haridas S."/>
            <person name="Hughes K."/>
            <person name="Justo A."/>
            <person name="Karasinski D."/>
            <person name="Kautmanova I."/>
            <person name="Kiss B."/>
            <person name="Kocsube S."/>
            <person name="Kotiranta H."/>
            <person name="LaButti K.M."/>
            <person name="Lechner B.E."/>
            <person name="Liimatainen K."/>
            <person name="Lipzen A."/>
            <person name="Lukacs Z."/>
            <person name="Mihaltcheva S."/>
            <person name="Morgado L.N."/>
            <person name="Niskanen T."/>
            <person name="Noordeloos M.E."/>
            <person name="Ohm R.A."/>
            <person name="Ortiz-Santana B."/>
            <person name="Ovrebo C."/>
            <person name="Racz N."/>
            <person name="Riley R."/>
            <person name="Savchenko A."/>
            <person name="Shiryaev A."/>
            <person name="Soop K."/>
            <person name="Spirin V."/>
            <person name="Szebenyi C."/>
            <person name="Tomsovsky M."/>
            <person name="Tulloss R.E."/>
            <person name="Uehling J."/>
            <person name="Grigoriev I.V."/>
            <person name="Vagvolgyi C."/>
            <person name="Papp T."/>
            <person name="Martin F.M."/>
            <person name="Miettinen O."/>
            <person name="Hibbett D.S."/>
            <person name="Nagy L.G."/>
        </authorList>
    </citation>
    <scope>NUCLEOTIDE SEQUENCE [LARGE SCALE GENOMIC DNA]</scope>
    <source>
        <strain evidence="1 2">NL-1719</strain>
    </source>
</reference>
<gene>
    <name evidence="1" type="ORF">BDN72DRAFT_274687</name>
</gene>
<accession>A0ACD3AFE8</accession>
<dbReference type="EMBL" id="ML208480">
    <property type="protein sequence ID" value="TFK64317.1"/>
    <property type="molecule type" value="Genomic_DNA"/>
</dbReference>
<organism evidence="1 2">
    <name type="scientific">Pluteus cervinus</name>
    <dbReference type="NCBI Taxonomy" id="181527"/>
    <lineage>
        <taxon>Eukaryota</taxon>
        <taxon>Fungi</taxon>
        <taxon>Dikarya</taxon>
        <taxon>Basidiomycota</taxon>
        <taxon>Agaricomycotina</taxon>
        <taxon>Agaricomycetes</taxon>
        <taxon>Agaricomycetidae</taxon>
        <taxon>Agaricales</taxon>
        <taxon>Pluteineae</taxon>
        <taxon>Pluteaceae</taxon>
        <taxon>Pluteus</taxon>
    </lineage>
</organism>
<dbReference type="Proteomes" id="UP000308600">
    <property type="component" value="Unassembled WGS sequence"/>
</dbReference>
<name>A0ACD3AFE8_9AGAR</name>
<evidence type="ECO:0000313" key="1">
    <source>
        <dbReference type="EMBL" id="TFK64317.1"/>
    </source>
</evidence>
<keyword evidence="2" id="KW-1185">Reference proteome</keyword>
<protein>
    <submittedName>
        <fullName evidence="1">Uncharacterized protein</fullName>
    </submittedName>
</protein>